<dbReference type="InterPro" id="IPR017809">
    <property type="entry name" value="EgtA_Actinobacteria"/>
</dbReference>
<accession>A0ABV9B748</accession>
<evidence type="ECO:0000256" key="6">
    <source>
        <dbReference type="PIRNR" id="PIRNR017901"/>
    </source>
</evidence>
<dbReference type="InterPro" id="IPR014746">
    <property type="entry name" value="Gln_synth/guanido_kin_cat_dom"/>
</dbReference>
<keyword evidence="1 5" id="KW-0436">Ligase</keyword>
<evidence type="ECO:0000256" key="2">
    <source>
        <dbReference type="ARBA" id="ARBA00022741"/>
    </source>
</evidence>
<evidence type="ECO:0000313" key="8">
    <source>
        <dbReference type="Proteomes" id="UP001595839"/>
    </source>
</evidence>
<keyword evidence="2 5" id="KW-0547">Nucleotide-binding</keyword>
<comment type="catalytic activity">
    <reaction evidence="4 5 6">
        <text>L-cysteine + L-glutamate + ATP = gamma-L-glutamyl-L-cysteine + ADP + phosphate + H(+)</text>
        <dbReference type="Rhea" id="RHEA:13285"/>
        <dbReference type="ChEBI" id="CHEBI:15378"/>
        <dbReference type="ChEBI" id="CHEBI:29985"/>
        <dbReference type="ChEBI" id="CHEBI:30616"/>
        <dbReference type="ChEBI" id="CHEBI:35235"/>
        <dbReference type="ChEBI" id="CHEBI:43474"/>
        <dbReference type="ChEBI" id="CHEBI:58173"/>
        <dbReference type="ChEBI" id="CHEBI:456216"/>
        <dbReference type="EC" id="6.3.2.2"/>
    </reaction>
</comment>
<gene>
    <name evidence="5 7" type="primary">egtA</name>
    <name evidence="7" type="ORF">ACFPIH_38850</name>
</gene>
<dbReference type="HAMAP" id="MF_02034">
    <property type="entry name" value="EgtA"/>
    <property type="match status" value="1"/>
</dbReference>
<dbReference type="PANTHER" id="PTHR34378">
    <property type="entry name" value="GLUTAMATE--CYSTEINE LIGASE, CHLOROPLASTIC"/>
    <property type="match status" value="1"/>
</dbReference>
<dbReference type="InterPro" id="IPR035434">
    <property type="entry name" value="GCL_bact_plant"/>
</dbReference>
<dbReference type="Gene3D" id="3.30.590.20">
    <property type="match status" value="1"/>
</dbReference>
<comment type="function">
    <text evidence="5">Catalyzes the synthesis of gamma-glutamylcysteine (gamma-GC). This compound is used as substrate for the biosynthesis of the low-molecular thiol compound ergothioneine.</text>
</comment>
<comment type="similarity">
    <text evidence="5 6">Belongs to the glutamate--cysteine ligase type 2 family. EgtA subfamily.</text>
</comment>
<evidence type="ECO:0000313" key="7">
    <source>
        <dbReference type="EMBL" id="MFC4505361.1"/>
    </source>
</evidence>
<dbReference type="PANTHER" id="PTHR34378:SF1">
    <property type="entry name" value="GLUTAMATE--CYSTEINE LIGASE, CHLOROPLASTIC"/>
    <property type="match status" value="1"/>
</dbReference>
<dbReference type="InterPro" id="IPR006336">
    <property type="entry name" value="GCS2"/>
</dbReference>
<keyword evidence="8" id="KW-1185">Reference proteome</keyword>
<sequence length="439" mass="47797">MSDSASDCTESYEDVDCTKPRTSLSEAEVEALVRGICFKTGPPRTVGVEVEWLVHELRGPRLPVTPERLAAAYAALETVPLGSALTVEPGGQLELSSPPAASLMECVGTVSADLDAVRAVLRELGLALVGLGTDPWHSPRRYLREPRYDAMEACLDRTGPAGRAMMCTSASVQVCLDAGYEEPGPLGHGRRWRLSHLLGAVLVAAFANSPLLNGEPTGWRSTRQLLWTEIGAARAGGPPLDVEPRAAWARHVLDAPVMCLRRDGGPWEVPERLTFREWTRTGVPTREDLDYHMTTLFPPVRPRGHLELRMIDAQPGDDGWIVPLAVATALFDDPEAAETAYRTVKPLAERAVPLPAPHNPLWTDAARHGLTDPELHEAAVVCFAAALDALPRLGAGEAVLDAVAEYRDRHVLRGRTPADDQLDRLRGTDTRAYGKDLRR</sequence>
<evidence type="ECO:0000256" key="5">
    <source>
        <dbReference type="HAMAP-Rule" id="MF_02034"/>
    </source>
</evidence>
<evidence type="ECO:0000256" key="4">
    <source>
        <dbReference type="ARBA" id="ARBA00048819"/>
    </source>
</evidence>
<dbReference type="PIRSF" id="PIRSF017901">
    <property type="entry name" value="GCL"/>
    <property type="match status" value="1"/>
</dbReference>
<keyword evidence="3 5" id="KW-0067">ATP-binding</keyword>
<dbReference type="EC" id="6.3.2.2" evidence="5"/>
<dbReference type="SUPFAM" id="SSF55931">
    <property type="entry name" value="Glutamine synthetase/guanido kinase"/>
    <property type="match status" value="1"/>
</dbReference>
<dbReference type="NCBIfam" id="TIGR03444">
    <property type="entry name" value="EgtA_Cys_ligase"/>
    <property type="match status" value="1"/>
</dbReference>
<dbReference type="Pfam" id="PF04107">
    <property type="entry name" value="GCS2"/>
    <property type="match status" value="1"/>
</dbReference>
<comment type="caution">
    <text evidence="7">The sequence shown here is derived from an EMBL/GenBank/DDBJ whole genome shotgun (WGS) entry which is preliminary data.</text>
</comment>
<organism evidence="7 8">
    <name type="scientific">Streptomyces vulcanius</name>
    <dbReference type="NCBI Taxonomy" id="1441876"/>
    <lineage>
        <taxon>Bacteria</taxon>
        <taxon>Bacillati</taxon>
        <taxon>Actinomycetota</taxon>
        <taxon>Actinomycetes</taxon>
        <taxon>Kitasatosporales</taxon>
        <taxon>Streptomycetaceae</taxon>
        <taxon>Streptomyces</taxon>
    </lineage>
</organism>
<dbReference type="Proteomes" id="UP001595839">
    <property type="component" value="Unassembled WGS sequence"/>
</dbReference>
<evidence type="ECO:0000256" key="1">
    <source>
        <dbReference type="ARBA" id="ARBA00022598"/>
    </source>
</evidence>
<protein>
    <recommendedName>
        <fullName evidence="5">Glutamate--cysteine ligase EgtA</fullName>
        <ecNumber evidence="5">6.3.2.2</ecNumber>
    </recommendedName>
    <alternativeName>
        <fullName evidence="5">Gamma-glutamylcysteine synthase</fullName>
        <shortName evidence="5">GCS</shortName>
        <shortName evidence="5">Gamma-ECS</shortName>
    </alternativeName>
</protein>
<reference evidence="8" key="1">
    <citation type="journal article" date="2019" name="Int. J. Syst. Evol. Microbiol.">
        <title>The Global Catalogue of Microorganisms (GCM) 10K type strain sequencing project: providing services to taxonomists for standard genome sequencing and annotation.</title>
        <authorList>
            <consortium name="The Broad Institute Genomics Platform"/>
            <consortium name="The Broad Institute Genome Sequencing Center for Infectious Disease"/>
            <person name="Wu L."/>
            <person name="Ma J."/>
        </authorList>
    </citation>
    <scope>NUCLEOTIDE SEQUENCE [LARGE SCALE GENOMIC DNA]</scope>
    <source>
        <strain evidence="8">CGMCC 4.7177</strain>
    </source>
</reference>
<name>A0ABV9B748_9ACTN</name>
<comment type="pathway">
    <text evidence="5">Amino-acid biosynthesis; ergothioneine biosynthesis.</text>
</comment>
<proteinExistence type="inferred from homology"/>
<evidence type="ECO:0000256" key="3">
    <source>
        <dbReference type="ARBA" id="ARBA00022840"/>
    </source>
</evidence>
<dbReference type="RefSeq" id="WP_381182716.1">
    <property type="nucleotide sequence ID" value="NZ_JBHSFK010000033.1"/>
</dbReference>
<dbReference type="EMBL" id="JBHSFK010000033">
    <property type="protein sequence ID" value="MFC4505361.1"/>
    <property type="molecule type" value="Genomic_DNA"/>
</dbReference>
<dbReference type="GO" id="GO:0004357">
    <property type="term" value="F:glutamate-cysteine ligase activity"/>
    <property type="evidence" value="ECO:0007669"/>
    <property type="project" value="UniProtKB-EC"/>
</dbReference>